<evidence type="ECO:0000313" key="2">
    <source>
        <dbReference type="EMBL" id="QJC21604.1"/>
    </source>
</evidence>
<dbReference type="Proteomes" id="UP000502298">
    <property type="component" value="Chromosome"/>
</dbReference>
<organism evidence="2 3">
    <name type="scientific">Arcanobacterium buesumense</name>
    <dbReference type="NCBI Taxonomy" id="2722751"/>
    <lineage>
        <taxon>Bacteria</taxon>
        <taxon>Bacillati</taxon>
        <taxon>Actinomycetota</taxon>
        <taxon>Actinomycetes</taxon>
        <taxon>Actinomycetales</taxon>
        <taxon>Actinomycetaceae</taxon>
        <taxon>Arcanobacterium</taxon>
    </lineage>
</organism>
<reference evidence="2 3" key="1">
    <citation type="submission" date="2020-03" db="EMBL/GenBank/DDBJ databases">
        <title>Complete genome of Arcanobacterium buesumensis sp. nov. strain 2701.</title>
        <authorList>
            <person name="Borowiak M."/>
            <person name="Alssahen M."/>
            <person name="Laemmler C."/>
            <person name="Malorny B."/>
            <person name="Hassan A."/>
            <person name="Prenger-Berninghoff E."/>
            <person name="Ploetz M."/>
            <person name="Abdulmawjood A."/>
        </authorList>
    </citation>
    <scope>NUCLEOTIDE SEQUENCE [LARGE SCALE GENOMIC DNA]</scope>
    <source>
        <strain evidence="2 3">2701</strain>
    </source>
</reference>
<feature type="transmembrane region" description="Helical" evidence="1">
    <location>
        <begin position="37"/>
        <end position="58"/>
    </location>
</feature>
<sequence length="132" mass="13802">MSVLARAVQRNSAPASRPIIEVPGLSVVPTPAAARGFFGTVLLCAILFFGALATAFYLNTLMVAGAYELKDINVKHNEVAAREATLRSEVISVSSPDQLRHAAQGIGMVSATSLLHIDIETGAVTAPTEGNQ</sequence>
<dbReference type="EMBL" id="CP050804">
    <property type="protein sequence ID" value="QJC21604.1"/>
    <property type="molecule type" value="Genomic_DNA"/>
</dbReference>
<protein>
    <recommendedName>
        <fullName evidence="4">Cell division protein FtsL</fullName>
    </recommendedName>
</protein>
<keyword evidence="1" id="KW-0472">Membrane</keyword>
<evidence type="ECO:0000313" key="3">
    <source>
        <dbReference type="Proteomes" id="UP000502298"/>
    </source>
</evidence>
<dbReference type="AlphaFoldDB" id="A0A6H2EKB0"/>
<accession>A0A6H2EKB0</accession>
<name>A0A6H2EKB0_9ACTO</name>
<proteinExistence type="predicted"/>
<evidence type="ECO:0008006" key="4">
    <source>
        <dbReference type="Google" id="ProtNLM"/>
    </source>
</evidence>
<dbReference type="KEGG" id="arca:HC352_03180"/>
<keyword evidence="3" id="KW-1185">Reference proteome</keyword>
<evidence type="ECO:0000256" key="1">
    <source>
        <dbReference type="SAM" id="Phobius"/>
    </source>
</evidence>
<keyword evidence="1" id="KW-1133">Transmembrane helix</keyword>
<keyword evidence="1" id="KW-0812">Transmembrane</keyword>
<dbReference type="RefSeq" id="WP_168917544.1">
    <property type="nucleotide sequence ID" value="NZ_CP050804.1"/>
</dbReference>
<gene>
    <name evidence="2" type="ORF">HC352_03180</name>
</gene>